<dbReference type="InterPro" id="IPR002549">
    <property type="entry name" value="AI-2E-like"/>
</dbReference>
<protein>
    <submittedName>
        <fullName evidence="9">AI-2E family transporter</fullName>
    </submittedName>
</protein>
<dbReference type="RefSeq" id="WP_271191658.1">
    <property type="nucleotide sequence ID" value="NZ_CP115667.1"/>
</dbReference>
<feature type="transmembrane region" description="Helical" evidence="8">
    <location>
        <begin position="209"/>
        <end position="232"/>
    </location>
</feature>
<evidence type="ECO:0000313" key="10">
    <source>
        <dbReference type="Proteomes" id="UP001210339"/>
    </source>
</evidence>
<comment type="subcellular location">
    <subcellularLocation>
        <location evidence="1">Cell membrane</location>
        <topology evidence="1">Multi-pass membrane protein</topology>
    </subcellularLocation>
</comment>
<comment type="similarity">
    <text evidence="2">Belongs to the autoinducer-2 exporter (AI-2E) (TC 2.A.86) family.</text>
</comment>
<dbReference type="PANTHER" id="PTHR21716">
    <property type="entry name" value="TRANSMEMBRANE PROTEIN"/>
    <property type="match status" value="1"/>
</dbReference>
<keyword evidence="6 8" id="KW-1133">Transmembrane helix</keyword>
<dbReference type="Proteomes" id="UP001210339">
    <property type="component" value="Chromosome"/>
</dbReference>
<dbReference type="PANTHER" id="PTHR21716:SF53">
    <property type="entry name" value="PERMEASE PERM-RELATED"/>
    <property type="match status" value="1"/>
</dbReference>
<feature type="transmembrane region" description="Helical" evidence="8">
    <location>
        <begin position="310"/>
        <end position="329"/>
    </location>
</feature>
<keyword evidence="4" id="KW-1003">Cell membrane</keyword>
<sequence>MSNENKDKTFDLTRLVDEDKKKPDTNYKANVNYSLKKLAQIVFGGILLYFFFLKFSTVQKATAYIMGVLSPFFIGAAIAFVLKLPMNFFEKKVFDKAPIPFVRKASRLFALLLSIILFIIIVVIMTSMIIPQLITSFTSLQEQVPIFVAYVADVLKRYSLTKNMGIALEDYYSTLSWDAVFEQIKAFFVSGNADIESFSTGAIATAGGIAGSLFSGLTNGALSLVFAIYILLDKERLSQQSKRMAYALAGKEKGQYLIHIADLMNFHFYNFIKGQLLDALIIGAMTFAGMTVLQMPYAAMISLLVGFSDLIPIVGPIIGAAMGFVFILIESPVQALGFLIMMLIFQQIQGNIIYPKIVGDKLGIPPMWSLFATIVGGSLGGVVGMWIFIPLVATIYVVLGDFTTFKLNTLYTKSTEKNASE</sequence>
<evidence type="ECO:0000256" key="4">
    <source>
        <dbReference type="ARBA" id="ARBA00022475"/>
    </source>
</evidence>
<feature type="transmembrane region" description="Helical" evidence="8">
    <location>
        <begin position="38"/>
        <end position="55"/>
    </location>
</feature>
<evidence type="ECO:0000313" key="9">
    <source>
        <dbReference type="EMBL" id="WBW50127.1"/>
    </source>
</evidence>
<evidence type="ECO:0000256" key="5">
    <source>
        <dbReference type="ARBA" id="ARBA00022692"/>
    </source>
</evidence>
<feature type="transmembrane region" description="Helical" evidence="8">
    <location>
        <begin position="336"/>
        <end position="354"/>
    </location>
</feature>
<evidence type="ECO:0000256" key="1">
    <source>
        <dbReference type="ARBA" id="ARBA00004651"/>
    </source>
</evidence>
<organism evidence="9 10">
    <name type="scientific">Peptoniphilus equinus</name>
    <dbReference type="NCBI Taxonomy" id="3016343"/>
    <lineage>
        <taxon>Bacteria</taxon>
        <taxon>Bacillati</taxon>
        <taxon>Bacillota</taxon>
        <taxon>Tissierellia</taxon>
        <taxon>Tissierellales</taxon>
        <taxon>Peptoniphilaceae</taxon>
        <taxon>Peptoniphilus</taxon>
    </lineage>
</organism>
<name>A0ABY7QTR8_9FIRM</name>
<evidence type="ECO:0000256" key="6">
    <source>
        <dbReference type="ARBA" id="ARBA00022989"/>
    </source>
</evidence>
<feature type="transmembrane region" description="Helical" evidence="8">
    <location>
        <begin position="276"/>
        <end position="298"/>
    </location>
</feature>
<feature type="transmembrane region" description="Helical" evidence="8">
    <location>
        <begin position="108"/>
        <end position="130"/>
    </location>
</feature>
<feature type="transmembrane region" description="Helical" evidence="8">
    <location>
        <begin position="61"/>
        <end position="82"/>
    </location>
</feature>
<keyword evidence="10" id="KW-1185">Reference proteome</keyword>
<keyword evidence="5 8" id="KW-0812">Transmembrane</keyword>
<feature type="transmembrane region" description="Helical" evidence="8">
    <location>
        <begin position="374"/>
        <end position="399"/>
    </location>
</feature>
<dbReference type="EMBL" id="CP115667">
    <property type="protein sequence ID" value="WBW50127.1"/>
    <property type="molecule type" value="Genomic_DNA"/>
</dbReference>
<keyword evidence="3" id="KW-0813">Transport</keyword>
<evidence type="ECO:0000256" key="2">
    <source>
        <dbReference type="ARBA" id="ARBA00009773"/>
    </source>
</evidence>
<dbReference type="Pfam" id="PF01594">
    <property type="entry name" value="AI-2E_transport"/>
    <property type="match status" value="1"/>
</dbReference>
<accession>A0ABY7QTR8</accession>
<reference evidence="9 10" key="1">
    <citation type="submission" date="2023-01" db="EMBL/GenBank/DDBJ databases">
        <authorList>
            <person name="Lee S.H."/>
            <person name="Jung H.S."/>
            <person name="Yun J.U."/>
        </authorList>
    </citation>
    <scope>NUCLEOTIDE SEQUENCE [LARGE SCALE GENOMIC DNA]</scope>
    <source>
        <strain evidence="9 10">CBA3646</strain>
    </source>
</reference>
<evidence type="ECO:0000256" key="7">
    <source>
        <dbReference type="ARBA" id="ARBA00023136"/>
    </source>
</evidence>
<evidence type="ECO:0000256" key="3">
    <source>
        <dbReference type="ARBA" id="ARBA00022448"/>
    </source>
</evidence>
<gene>
    <name evidence="9" type="ORF">O6R05_00780</name>
</gene>
<proteinExistence type="inferred from homology"/>
<evidence type="ECO:0000256" key="8">
    <source>
        <dbReference type="SAM" id="Phobius"/>
    </source>
</evidence>
<keyword evidence="7 8" id="KW-0472">Membrane</keyword>